<evidence type="ECO:0000313" key="2">
    <source>
        <dbReference type="EMBL" id="ALZ45732.1"/>
    </source>
</evidence>
<dbReference type="EMBL" id="KU216744">
    <property type="protein sequence ID" value="ALZ45732.1"/>
    <property type="molecule type" value="Genomic_DNA"/>
</dbReference>
<name>A0A0X9L667_9VIRU</name>
<reference evidence="2 3" key="1">
    <citation type="journal article" date="2016" name="Genome Announc.">
        <title>Draft Genome Sequence of White Spot Syndrome Virus Isolated from Cultured Litopenaeus vannamei in Mexico.</title>
        <authorList>
            <person name="Rodriguez-Anaya L.Z."/>
            <person name="Gonzalez-Galaviz J.R."/>
            <person name="Casillas-Hernandez R."/>
            <person name="Lares-Villa F."/>
            <person name="Estrada K."/>
            <person name="Ibarra-Gamez J.C."/>
            <person name="Sanchez-Flores A."/>
        </authorList>
    </citation>
    <scope>NUCLEOTIDE SEQUENCE [LARGE SCALE GENOMIC DNA]</scope>
    <source>
        <strain evidence="2 3">MEX2008</strain>
    </source>
</reference>
<protein>
    <recommendedName>
        <fullName evidence="4">Wsv130</fullName>
    </recommendedName>
</protein>
<evidence type="ECO:0000256" key="1">
    <source>
        <dbReference type="SAM" id="MobiDB-lite"/>
    </source>
</evidence>
<organism evidence="2 3">
    <name type="scientific">White spot syndrome virus</name>
    <dbReference type="NCBI Taxonomy" id="342409"/>
    <lineage>
        <taxon>Viruses</taxon>
        <taxon>Viruses incertae sedis</taxon>
        <taxon>Naldaviricetes</taxon>
        <taxon>Nimaviridae</taxon>
        <taxon>Whispovirus</taxon>
    </lineage>
</organism>
<feature type="region of interest" description="Disordered" evidence="1">
    <location>
        <begin position="59"/>
        <end position="97"/>
    </location>
</feature>
<evidence type="ECO:0000313" key="3">
    <source>
        <dbReference type="Proteomes" id="UP000273684"/>
    </source>
</evidence>
<accession>A0A0X9L667</accession>
<proteinExistence type="predicted"/>
<sequence length="150" mass="16615">MPSKILPAMGRSNNINNVVPLFSTSTTKIILAQSSIGDCGEGVKEKIRERFGLEEYVEEDNVNQEEEQHQEQLCTASTTSTTSTSPSNSNTQEKDKNKINIDASKIYSRGHKHVPISIVKSTLNKALKIAGMSAMSKEQVLTMYQLINLR</sequence>
<feature type="compositionally biased region" description="Low complexity" evidence="1">
    <location>
        <begin position="77"/>
        <end position="91"/>
    </location>
</feature>
<evidence type="ECO:0008006" key="4">
    <source>
        <dbReference type="Google" id="ProtNLM"/>
    </source>
</evidence>
<dbReference type="Proteomes" id="UP000273684">
    <property type="component" value="Genome"/>
</dbReference>